<feature type="transmembrane region" description="Helical" evidence="1">
    <location>
        <begin position="345"/>
        <end position="366"/>
    </location>
</feature>
<feature type="transmembrane region" description="Helical" evidence="1">
    <location>
        <begin position="216"/>
        <end position="235"/>
    </location>
</feature>
<feature type="transmembrane region" description="Helical" evidence="1">
    <location>
        <begin position="314"/>
        <end position="333"/>
    </location>
</feature>
<feature type="transmembrane region" description="Helical" evidence="1">
    <location>
        <begin position="105"/>
        <end position="126"/>
    </location>
</feature>
<protein>
    <submittedName>
        <fullName evidence="2">Uncharacterized protein</fullName>
    </submittedName>
</protein>
<evidence type="ECO:0000256" key="1">
    <source>
        <dbReference type="SAM" id="Phobius"/>
    </source>
</evidence>
<dbReference type="Proteomes" id="UP000320461">
    <property type="component" value="Unassembled WGS sequence"/>
</dbReference>
<accession>A0A4Y3KJA7</accession>
<feature type="transmembrane region" description="Helical" evidence="1">
    <location>
        <begin position="82"/>
        <end position="99"/>
    </location>
</feature>
<feature type="transmembrane region" description="Helical" evidence="1">
    <location>
        <begin position="160"/>
        <end position="179"/>
    </location>
</feature>
<name>A0A4Y3KJA7_9CELL</name>
<evidence type="ECO:0000313" key="2">
    <source>
        <dbReference type="EMBL" id="GEA83185.1"/>
    </source>
</evidence>
<dbReference type="RefSeq" id="WP_229747453.1">
    <property type="nucleotide sequence ID" value="NZ_BJLQ01000003.1"/>
</dbReference>
<organism evidence="2 3">
    <name type="scientific">Cellulomonas gelida</name>
    <dbReference type="NCBI Taxonomy" id="1712"/>
    <lineage>
        <taxon>Bacteria</taxon>
        <taxon>Bacillati</taxon>
        <taxon>Actinomycetota</taxon>
        <taxon>Actinomycetes</taxon>
        <taxon>Micrococcales</taxon>
        <taxon>Cellulomonadaceae</taxon>
        <taxon>Cellulomonas</taxon>
    </lineage>
</organism>
<feature type="transmembrane region" description="Helical" evidence="1">
    <location>
        <begin position="191"/>
        <end position="210"/>
    </location>
</feature>
<proteinExistence type="predicted"/>
<keyword evidence="1" id="KW-0472">Membrane</keyword>
<sequence>MEKTSRRVGPGARLALLLPAGVALLAGLDAALTLLGLPAPVELDRLPDVHGPLMVLGFVGTLVALERAVALAPATSAERARPWAWAAPLLLGVGGLLLISPAPLAAGRACLVAGSAVLVALYGAAWGRRADPAIAIQGLGALGALGGATLWAAGVPVPALAPWLVAFLVLTIVGERLELMRIVPLPALAERGLLVASLAVVGGAALALLWPGVGTAVLGAALVGTVALLVRFDVARRTVRGHGLPRFMAVAMLGAFAWLAVAGAIWLVGGPVSSGVRYDAVLHAVFLGFVMSMVMAHAPVILPAVLRRPLPYRPVMYGPLALLHATLVLRLLVGDARDVPWAVQAGGVGNVVAVLAFVVVAATSVLRGAPARPARPQAAPVGDGVTRTGDVADTVDVAGAQLEVVA</sequence>
<reference evidence="2 3" key="1">
    <citation type="submission" date="2019-06" db="EMBL/GenBank/DDBJ databases">
        <title>Whole genome shotgun sequence of Cellulomonas gelida NBRC 3748.</title>
        <authorList>
            <person name="Hosoyama A."/>
            <person name="Uohara A."/>
            <person name="Ohji S."/>
            <person name="Ichikawa N."/>
        </authorList>
    </citation>
    <scope>NUCLEOTIDE SEQUENCE [LARGE SCALE GENOMIC DNA]</scope>
    <source>
        <strain evidence="2 3">NBRC 3748</strain>
    </source>
</reference>
<gene>
    <name evidence="2" type="ORF">CGE01nite_04360</name>
</gene>
<feature type="transmembrane region" description="Helical" evidence="1">
    <location>
        <begin position="280"/>
        <end position="302"/>
    </location>
</feature>
<comment type="caution">
    <text evidence="2">The sequence shown here is derived from an EMBL/GenBank/DDBJ whole genome shotgun (WGS) entry which is preliminary data.</text>
</comment>
<feature type="transmembrane region" description="Helical" evidence="1">
    <location>
        <begin position="133"/>
        <end position="154"/>
    </location>
</feature>
<keyword evidence="1" id="KW-0812">Transmembrane</keyword>
<keyword evidence="1" id="KW-1133">Transmembrane helix</keyword>
<keyword evidence="3" id="KW-1185">Reference proteome</keyword>
<feature type="transmembrane region" description="Helical" evidence="1">
    <location>
        <begin position="247"/>
        <end position="268"/>
    </location>
</feature>
<dbReference type="EMBL" id="BJLQ01000003">
    <property type="protein sequence ID" value="GEA83185.1"/>
    <property type="molecule type" value="Genomic_DNA"/>
</dbReference>
<evidence type="ECO:0000313" key="3">
    <source>
        <dbReference type="Proteomes" id="UP000320461"/>
    </source>
</evidence>
<feature type="transmembrane region" description="Helical" evidence="1">
    <location>
        <begin position="49"/>
        <end position="70"/>
    </location>
</feature>
<dbReference type="AlphaFoldDB" id="A0A4Y3KJA7"/>